<protein>
    <submittedName>
        <fullName evidence="2">Stage IV sporulation protein, SpoVB</fullName>
    </submittedName>
</protein>
<evidence type="ECO:0000313" key="2">
    <source>
        <dbReference type="EMBL" id="CED93730.1"/>
    </source>
</evidence>
<accession>A0A1V1I0H6</accession>
<reference evidence="2 3" key="1">
    <citation type="submission" date="2014-04" db="EMBL/GenBank/DDBJ databases">
        <authorList>
            <person name="Hornung B.V."/>
        </authorList>
    </citation>
    <scope>NUCLEOTIDE SEQUENCE [LARGE SCALE GENOMIC DNA]</scope>
    <source>
        <strain evidence="2 3">CRIB</strain>
    </source>
</reference>
<dbReference type="AlphaFoldDB" id="A0A1V1I0H6"/>
<proteinExistence type="predicted"/>
<name>A0A1V1I0H6_9FIRM</name>
<sequence length="306" mass="34344">MKLFKSLILTLVVTLILTTSSIFCQDTVKLVPSGEVVGLNIELKHPYVYQILSEDAKDLEHGDIILSVKYKLKKVKSIDKINEIMKLKNQDIIVEFSREGTNYTQKMTTEQLRMYVLKEVISGIGTITAINENGEFVGISHSIKMENRAIEFNKCEVFETSYVQEIKSYKDRVGSLIANITDKKIGSVYSMGEYGVKGKSDSFKYSKKKSLEIAQPKIGKAYIYCKAPVTNELKLHEIEIIKVGKESSQIKIVDENLIKYRGGAVVGMSGSPIIQDNKIVGGLRSIVIKNPTRGYIANIHSMLYDN</sequence>
<dbReference type="GeneID" id="82205156"/>
<evidence type="ECO:0000313" key="3">
    <source>
        <dbReference type="Proteomes" id="UP000245622"/>
    </source>
</evidence>
<evidence type="ECO:0000259" key="1">
    <source>
        <dbReference type="PROSITE" id="PS51494"/>
    </source>
</evidence>
<dbReference type="RefSeq" id="WP_180703419.1">
    <property type="nucleotide sequence ID" value="NZ_CAJUCR010000003.1"/>
</dbReference>
<keyword evidence="3" id="KW-1185">Reference proteome</keyword>
<dbReference type="InterPro" id="IPR008763">
    <property type="entry name" value="Peptidase_S55"/>
</dbReference>
<dbReference type="Pfam" id="PF05580">
    <property type="entry name" value="Peptidase_S55"/>
    <property type="match status" value="1"/>
</dbReference>
<dbReference type="EMBL" id="LN555523">
    <property type="protein sequence ID" value="CED93730.1"/>
    <property type="molecule type" value="Genomic_DNA"/>
</dbReference>
<gene>
    <name evidence="2" type="ORF">CRIB_979</name>
</gene>
<dbReference type="PROSITE" id="PS51494">
    <property type="entry name" value="SPOIVB"/>
    <property type="match status" value="1"/>
</dbReference>
<organism evidence="2 3">
    <name type="scientific">Romboutsia ilealis</name>
    <dbReference type="NCBI Taxonomy" id="1115758"/>
    <lineage>
        <taxon>Bacteria</taxon>
        <taxon>Bacillati</taxon>
        <taxon>Bacillota</taxon>
        <taxon>Clostridia</taxon>
        <taxon>Peptostreptococcales</taxon>
        <taxon>Peptostreptococcaceae</taxon>
        <taxon>Romboutsia</taxon>
    </lineage>
</organism>
<feature type="domain" description="Peptidase S55" evidence="1">
    <location>
        <begin position="94"/>
        <end position="306"/>
    </location>
</feature>
<dbReference type="KEGG" id="ril:CRIB_979"/>
<dbReference type="Proteomes" id="UP000245622">
    <property type="component" value="Chromosome 1"/>
</dbReference>